<evidence type="ECO:0000313" key="4">
    <source>
        <dbReference type="Proteomes" id="UP000215465"/>
    </source>
</evidence>
<feature type="transmembrane region" description="Helical" evidence="1">
    <location>
        <begin position="69"/>
        <end position="89"/>
    </location>
</feature>
<evidence type="ECO:0000259" key="2">
    <source>
        <dbReference type="Pfam" id="PF00892"/>
    </source>
</evidence>
<dbReference type="GeneID" id="60770378"/>
<keyword evidence="1" id="KW-1133">Transmembrane helix</keyword>
<evidence type="ECO:0000313" key="3">
    <source>
        <dbReference type="EMBL" id="SNW09524.1"/>
    </source>
</evidence>
<reference evidence="3 4" key="1">
    <citation type="submission" date="2017-06" db="EMBL/GenBank/DDBJ databases">
        <authorList>
            <consortium name="Pathogen Informatics"/>
        </authorList>
    </citation>
    <scope>NUCLEOTIDE SEQUENCE [LARGE SCALE GENOMIC DNA]</scope>
    <source>
        <strain evidence="3 4">NCTC10596</strain>
    </source>
</reference>
<proteinExistence type="predicted"/>
<feature type="transmembrane region" description="Helical" evidence="1">
    <location>
        <begin position="184"/>
        <end position="203"/>
    </location>
</feature>
<dbReference type="KEGG" id="ecor:SAMEA4412678_1477"/>
<dbReference type="EMBL" id="LT906482">
    <property type="protein sequence ID" value="SNW09524.1"/>
    <property type="molecule type" value="Genomic_DNA"/>
</dbReference>
<dbReference type="SUPFAM" id="SSF103481">
    <property type="entry name" value="Multidrug resistance efflux transporter EmrE"/>
    <property type="match status" value="1"/>
</dbReference>
<feature type="transmembrane region" description="Helical" evidence="1">
    <location>
        <begin position="7"/>
        <end position="25"/>
    </location>
</feature>
<feature type="transmembrane region" description="Helical" evidence="1">
    <location>
        <begin position="153"/>
        <end position="172"/>
    </location>
</feature>
<feature type="domain" description="EamA" evidence="2">
    <location>
        <begin position="2"/>
        <end position="142"/>
    </location>
</feature>
<accession>A0A8B4GE95</accession>
<dbReference type="AlphaFoldDB" id="A0A8B4GE95"/>
<keyword evidence="1" id="KW-0472">Membrane</keyword>
<organism evidence="3 4">
    <name type="scientific">Eikenella corrodens</name>
    <dbReference type="NCBI Taxonomy" id="539"/>
    <lineage>
        <taxon>Bacteria</taxon>
        <taxon>Pseudomonadati</taxon>
        <taxon>Pseudomonadota</taxon>
        <taxon>Betaproteobacteria</taxon>
        <taxon>Neisseriales</taxon>
        <taxon>Neisseriaceae</taxon>
        <taxon>Eikenella</taxon>
    </lineage>
</organism>
<dbReference type="Pfam" id="PF00892">
    <property type="entry name" value="EamA"/>
    <property type="match status" value="2"/>
</dbReference>
<dbReference type="InterPro" id="IPR000620">
    <property type="entry name" value="EamA_dom"/>
</dbReference>
<feature type="transmembrane region" description="Helical" evidence="1">
    <location>
        <begin position="215"/>
        <end position="237"/>
    </location>
</feature>
<protein>
    <submittedName>
        <fullName evidence="3">Carboxylate/amino acid/amine transporter</fullName>
    </submittedName>
</protein>
<name>A0A8B4GE95_EIKCO</name>
<feature type="transmembrane region" description="Helical" evidence="1">
    <location>
        <begin position="126"/>
        <end position="147"/>
    </location>
</feature>
<feature type="transmembrane region" description="Helical" evidence="1">
    <location>
        <begin position="274"/>
        <end position="291"/>
    </location>
</feature>
<feature type="transmembrane region" description="Helical" evidence="1">
    <location>
        <begin position="101"/>
        <end position="119"/>
    </location>
</feature>
<dbReference type="PANTHER" id="PTHR22911">
    <property type="entry name" value="ACYL-MALONYL CONDENSING ENZYME-RELATED"/>
    <property type="match status" value="1"/>
</dbReference>
<feature type="transmembrane region" description="Helical" evidence="1">
    <location>
        <begin position="31"/>
        <end position="57"/>
    </location>
</feature>
<dbReference type="RefSeq" id="WP_003824222.1">
    <property type="nucleotide sequence ID" value="NZ_CP082861.1"/>
</dbReference>
<gene>
    <name evidence="3" type="ORF">SAMEA4412678_01477</name>
</gene>
<dbReference type="PANTHER" id="PTHR22911:SF137">
    <property type="entry name" value="SOLUTE CARRIER FAMILY 35 MEMBER G2-RELATED"/>
    <property type="match status" value="1"/>
</dbReference>
<dbReference type="Proteomes" id="UP000215465">
    <property type="component" value="Chromosome 1"/>
</dbReference>
<keyword evidence="1" id="KW-0812">Transmembrane</keyword>
<feature type="domain" description="EamA" evidence="2">
    <location>
        <begin position="156"/>
        <end position="291"/>
    </location>
</feature>
<dbReference type="GO" id="GO:0016020">
    <property type="term" value="C:membrane"/>
    <property type="evidence" value="ECO:0007669"/>
    <property type="project" value="InterPro"/>
</dbReference>
<dbReference type="InterPro" id="IPR037185">
    <property type="entry name" value="EmrE-like"/>
</dbReference>
<evidence type="ECO:0000256" key="1">
    <source>
        <dbReference type="SAM" id="Phobius"/>
    </source>
</evidence>
<feature type="transmembrane region" description="Helical" evidence="1">
    <location>
        <begin position="249"/>
        <end position="268"/>
    </location>
</feature>
<sequence length="298" mass="33636">MGYFFGGISGFFWALSGVLYSYLYINYPNFNAIGVVLYILLLSEVFSFLNLSVIFFFKSRKLPKLKIKYTIFPFVSGVLGGALGMYTYLMSIQYIGIEYTALLSSSYPAIASVLACIFLKDKLNSFGVIGFFILIISSIMLILPSYQHKDLDYFYFIFVCICSIGWSLEVVLSSYAMKFISSEFVYAIRVLGAISGYFVIILFNKVEIYSLLHLLTARNSSIILFILASGFLSYFYYYKSIGSIGPIRAITMNITYTIWTVIMSCLFLDININLITALCCLGIFIGTYITLSSRKVSL</sequence>